<dbReference type="SUPFAM" id="SSF56104">
    <property type="entry name" value="SAICAR synthase-like"/>
    <property type="match status" value="1"/>
</dbReference>
<keyword evidence="5" id="KW-0067">ATP-binding</keyword>
<comment type="catalytic activity">
    <reaction evidence="6">
        <text>1D-myo-inositol 1,4,5-trisphosphate + 2 ATP = 1D-myo-inositol 1,3,4,5,6-pentakisphosphate + 2 ADP + 2 H(+)</text>
        <dbReference type="Rhea" id="RHEA:32359"/>
        <dbReference type="ChEBI" id="CHEBI:15378"/>
        <dbReference type="ChEBI" id="CHEBI:30616"/>
        <dbReference type="ChEBI" id="CHEBI:57733"/>
        <dbReference type="ChEBI" id="CHEBI:203600"/>
        <dbReference type="ChEBI" id="CHEBI:456216"/>
        <dbReference type="EC" id="2.7.1.151"/>
    </reaction>
</comment>
<accession>A0A210QQ81</accession>
<organism evidence="10 11">
    <name type="scientific">Mizuhopecten yessoensis</name>
    <name type="common">Japanese scallop</name>
    <name type="synonym">Patinopecten yessoensis</name>
    <dbReference type="NCBI Taxonomy" id="6573"/>
    <lineage>
        <taxon>Eukaryota</taxon>
        <taxon>Metazoa</taxon>
        <taxon>Spiralia</taxon>
        <taxon>Lophotrochozoa</taxon>
        <taxon>Mollusca</taxon>
        <taxon>Bivalvia</taxon>
        <taxon>Autobranchia</taxon>
        <taxon>Pteriomorphia</taxon>
        <taxon>Pectinida</taxon>
        <taxon>Pectinoidea</taxon>
        <taxon>Pectinidae</taxon>
        <taxon>Mizuhopecten</taxon>
    </lineage>
</organism>
<evidence type="ECO:0000256" key="2">
    <source>
        <dbReference type="ARBA" id="ARBA00022679"/>
    </source>
</evidence>
<evidence type="ECO:0000256" key="4">
    <source>
        <dbReference type="ARBA" id="ARBA00022777"/>
    </source>
</evidence>
<evidence type="ECO:0000256" key="5">
    <source>
        <dbReference type="ARBA" id="ARBA00022840"/>
    </source>
</evidence>
<evidence type="ECO:0000313" key="10">
    <source>
        <dbReference type="EMBL" id="OWF50893.1"/>
    </source>
</evidence>
<feature type="region of interest" description="Disordered" evidence="9">
    <location>
        <begin position="227"/>
        <end position="263"/>
    </location>
</feature>
<sequence length="329" mass="37506">MLQCLCHLVNQLDSLVMEKGPSCLQHEDGTVLKPVQSPPRGQREMEFYTTAFDENCSNKTLLNLRQFVPQFSGIVQCTDNPSVSYLKLENLMCRLSKPSVIDIKMGKRTYDPEAPPEKIALEVAKFPPVIKLGYQLSGMQVYDPELNKTVKYDKYYCKKLFEDTMITHGLGRFVLINKGMRKDVLRVVVEKLKDLESWFSEQRIYAFYASSILIVYEGEVKHKPDCSTAVNTDQTESEKNRENTLRSNSPHMENGEGDTNKPIDSLHIVNGGVDAKISSKLTEDCECPLVEIRMIDFTHVFPSQELDSNYLFGLQNLITHFQCLLDMPS</sequence>
<protein>
    <recommendedName>
        <fullName evidence="8">Kinase</fullName>
        <ecNumber evidence="8">2.7.-.-</ecNumber>
    </recommendedName>
</protein>
<evidence type="ECO:0000256" key="8">
    <source>
        <dbReference type="RuleBase" id="RU363090"/>
    </source>
</evidence>
<dbReference type="InterPro" id="IPR038286">
    <property type="entry name" value="IPK_sf"/>
</dbReference>
<dbReference type="PANTHER" id="PTHR12400:SF51">
    <property type="entry name" value="INOSITOL POLYPHOSPHATE MULTIKINASE"/>
    <property type="match status" value="1"/>
</dbReference>
<dbReference type="Gene3D" id="3.30.470.160">
    <property type="entry name" value="Inositol polyphosphate kinase"/>
    <property type="match status" value="1"/>
</dbReference>
<keyword evidence="4 8" id="KW-0418">Kinase</keyword>
<dbReference type="STRING" id="6573.A0A210QQ81"/>
<dbReference type="EMBL" id="NEDP02002419">
    <property type="protein sequence ID" value="OWF50893.1"/>
    <property type="molecule type" value="Genomic_DNA"/>
</dbReference>
<dbReference type="Proteomes" id="UP000242188">
    <property type="component" value="Unassembled WGS sequence"/>
</dbReference>
<dbReference type="GO" id="GO:0005737">
    <property type="term" value="C:cytoplasm"/>
    <property type="evidence" value="ECO:0007669"/>
    <property type="project" value="TreeGrafter"/>
</dbReference>
<evidence type="ECO:0000256" key="1">
    <source>
        <dbReference type="ARBA" id="ARBA00007374"/>
    </source>
</evidence>
<gene>
    <name evidence="10" type="ORF">KP79_PYT00796</name>
</gene>
<name>A0A210QQ81_MIZYE</name>
<dbReference type="GO" id="GO:0032958">
    <property type="term" value="P:inositol phosphate biosynthetic process"/>
    <property type="evidence" value="ECO:0007669"/>
    <property type="project" value="InterPro"/>
</dbReference>
<evidence type="ECO:0000313" key="11">
    <source>
        <dbReference type="Proteomes" id="UP000242188"/>
    </source>
</evidence>
<dbReference type="GO" id="GO:0047326">
    <property type="term" value="F:inositol-1,3,4,6-tetrakisphosphate 5-kinase activity"/>
    <property type="evidence" value="ECO:0007669"/>
    <property type="project" value="RHEA"/>
</dbReference>
<dbReference type="GO" id="GO:0005634">
    <property type="term" value="C:nucleus"/>
    <property type="evidence" value="ECO:0007669"/>
    <property type="project" value="TreeGrafter"/>
</dbReference>
<comment type="caution">
    <text evidence="10">The sequence shown here is derived from an EMBL/GenBank/DDBJ whole genome shotgun (WGS) entry which is preliminary data.</text>
</comment>
<comment type="similarity">
    <text evidence="1 8">Belongs to the inositol phosphokinase (IPK) family.</text>
</comment>
<dbReference type="GO" id="GO:0008440">
    <property type="term" value="F:inositol-1,4,5-trisphosphate 3-kinase activity"/>
    <property type="evidence" value="ECO:0007669"/>
    <property type="project" value="TreeGrafter"/>
</dbReference>
<evidence type="ECO:0000256" key="9">
    <source>
        <dbReference type="SAM" id="MobiDB-lite"/>
    </source>
</evidence>
<dbReference type="OrthoDB" id="338650at2759"/>
<comment type="catalytic activity">
    <reaction evidence="7">
        <text>1D-myo-inositol 1,3,4,6-tetrakisphosphate + ATP = 1D-myo-inositol 1,3,4,5,6-pentakisphosphate + ADP + H(+)</text>
        <dbReference type="Rhea" id="RHEA:12717"/>
        <dbReference type="ChEBI" id="CHEBI:15378"/>
        <dbReference type="ChEBI" id="CHEBI:30616"/>
        <dbReference type="ChEBI" id="CHEBI:57660"/>
        <dbReference type="ChEBI" id="CHEBI:57733"/>
        <dbReference type="ChEBI" id="CHEBI:456216"/>
        <dbReference type="EC" id="2.7.1.140"/>
    </reaction>
</comment>
<keyword evidence="2 8" id="KW-0808">Transferase</keyword>
<evidence type="ECO:0000256" key="3">
    <source>
        <dbReference type="ARBA" id="ARBA00022741"/>
    </source>
</evidence>
<reference evidence="10 11" key="1">
    <citation type="journal article" date="2017" name="Nat. Ecol. Evol.">
        <title>Scallop genome provides insights into evolution of bilaterian karyotype and development.</title>
        <authorList>
            <person name="Wang S."/>
            <person name="Zhang J."/>
            <person name="Jiao W."/>
            <person name="Li J."/>
            <person name="Xun X."/>
            <person name="Sun Y."/>
            <person name="Guo X."/>
            <person name="Huan P."/>
            <person name="Dong B."/>
            <person name="Zhang L."/>
            <person name="Hu X."/>
            <person name="Sun X."/>
            <person name="Wang J."/>
            <person name="Zhao C."/>
            <person name="Wang Y."/>
            <person name="Wang D."/>
            <person name="Huang X."/>
            <person name="Wang R."/>
            <person name="Lv J."/>
            <person name="Li Y."/>
            <person name="Zhang Z."/>
            <person name="Liu B."/>
            <person name="Lu W."/>
            <person name="Hui Y."/>
            <person name="Liang J."/>
            <person name="Zhou Z."/>
            <person name="Hou R."/>
            <person name="Li X."/>
            <person name="Liu Y."/>
            <person name="Li H."/>
            <person name="Ning X."/>
            <person name="Lin Y."/>
            <person name="Zhao L."/>
            <person name="Xing Q."/>
            <person name="Dou J."/>
            <person name="Li Y."/>
            <person name="Mao J."/>
            <person name="Guo H."/>
            <person name="Dou H."/>
            <person name="Li T."/>
            <person name="Mu C."/>
            <person name="Jiang W."/>
            <person name="Fu Q."/>
            <person name="Fu X."/>
            <person name="Miao Y."/>
            <person name="Liu J."/>
            <person name="Yu Q."/>
            <person name="Li R."/>
            <person name="Liao H."/>
            <person name="Li X."/>
            <person name="Kong Y."/>
            <person name="Jiang Z."/>
            <person name="Chourrout D."/>
            <person name="Li R."/>
            <person name="Bao Z."/>
        </authorList>
    </citation>
    <scope>NUCLEOTIDE SEQUENCE [LARGE SCALE GENOMIC DNA]</scope>
    <source>
        <strain evidence="10 11">PY_sf001</strain>
    </source>
</reference>
<dbReference type="GO" id="GO:0005524">
    <property type="term" value="F:ATP binding"/>
    <property type="evidence" value="ECO:0007669"/>
    <property type="project" value="UniProtKB-KW"/>
</dbReference>
<dbReference type="AlphaFoldDB" id="A0A210QQ81"/>
<dbReference type="Pfam" id="PF03770">
    <property type="entry name" value="IPK"/>
    <property type="match status" value="1"/>
</dbReference>
<keyword evidence="11" id="KW-1185">Reference proteome</keyword>
<dbReference type="InterPro" id="IPR005522">
    <property type="entry name" value="IPK"/>
</dbReference>
<proteinExistence type="inferred from homology"/>
<dbReference type="EC" id="2.7.-.-" evidence="8"/>
<evidence type="ECO:0000256" key="6">
    <source>
        <dbReference type="ARBA" id="ARBA00036164"/>
    </source>
</evidence>
<keyword evidence="3" id="KW-0547">Nucleotide-binding</keyword>
<dbReference type="PANTHER" id="PTHR12400">
    <property type="entry name" value="INOSITOL POLYPHOSPHATE KINASE"/>
    <property type="match status" value="1"/>
</dbReference>
<evidence type="ECO:0000256" key="7">
    <source>
        <dbReference type="ARBA" id="ARBA00036525"/>
    </source>
</evidence>